<sequence>MKRGTLYVLQGSTFSRSDCCGVGKQVEQTNSGVSSEWVKSTSRSLSVANTLVASRVSVEHHRVAQGCPERTTVWVPSERYDNGEELAHVFLVVEEFGSHVSFIVGAETIQWQTVIGEEISSLRGSEDHRKGLLSTTSGEEGCMTCISHASRIESRHTLVYTNSVSSSYSLHMIDVVSSEISTVSGEYYAGGGPMVVGLAN</sequence>
<evidence type="ECO:0000313" key="1">
    <source>
        <dbReference type="EMBL" id="GAA0156282.1"/>
    </source>
</evidence>
<keyword evidence="2" id="KW-1185">Reference proteome</keyword>
<protein>
    <submittedName>
        <fullName evidence="1">Uncharacterized protein</fullName>
    </submittedName>
</protein>
<name>A0AAV3Q217_LITER</name>
<evidence type="ECO:0000313" key="2">
    <source>
        <dbReference type="Proteomes" id="UP001454036"/>
    </source>
</evidence>
<dbReference type="EMBL" id="BAABME010002827">
    <property type="protein sequence ID" value="GAA0156282.1"/>
    <property type="molecule type" value="Genomic_DNA"/>
</dbReference>
<comment type="caution">
    <text evidence="1">The sequence shown here is derived from an EMBL/GenBank/DDBJ whole genome shotgun (WGS) entry which is preliminary data.</text>
</comment>
<dbReference type="Proteomes" id="UP001454036">
    <property type="component" value="Unassembled WGS sequence"/>
</dbReference>
<dbReference type="AlphaFoldDB" id="A0AAV3Q217"/>
<gene>
    <name evidence="1" type="ORF">LIER_13811</name>
</gene>
<organism evidence="1 2">
    <name type="scientific">Lithospermum erythrorhizon</name>
    <name type="common">Purple gromwell</name>
    <name type="synonym">Lithospermum officinale var. erythrorhizon</name>
    <dbReference type="NCBI Taxonomy" id="34254"/>
    <lineage>
        <taxon>Eukaryota</taxon>
        <taxon>Viridiplantae</taxon>
        <taxon>Streptophyta</taxon>
        <taxon>Embryophyta</taxon>
        <taxon>Tracheophyta</taxon>
        <taxon>Spermatophyta</taxon>
        <taxon>Magnoliopsida</taxon>
        <taxon>eudicotyledons</taxon>
        <taxon>Gunneridae</taxon>
        <taxon>Pentapetalae</taxon>
        <taxon>asterids</taxon>
        <taxon>lamiids</taxon>
        <taxon>Boraginales</taxon>
        <taxon>Boraginaceae</taxon>
        <taxon>Boraginoideae</taxon>
        <taxon>Lithospermeae</taxon>
        <taxon>Lithospermum</taxon>
    </lineage>
</organism>
<proteinExistence type="predicted"/>
<reference evidence="1 2" key="1">
    <citation type="submission" date="2024-01" db="EMBL/GenBank/DDBJ databases">
        <title>The complete chloroplast genome sequence of Lithospermum erythrorhizon: insights into the phylogenetic relationship among Boraginaceae species and the maternal lineages of purple gromwells.</title>
        <authorList>
            <person name="Okada T."/>
            <person name="Watanabe K."/>
        </authorList>
    </citation>
    <scope>NUCLEOTIDE SEQUENCE [LARGE SCALE GENOMIC DNA]</scope>
</reference>
<accession>A0AAV3Q217</accession>